<gene>
    <name evidence="11" type="ORF">SAMN04489812_2386</name>
</gene>
<evidence type="ECO:0000259" key="9">
    <source>
        <dbReference type="PROSITE" id="PS50853"/>
    </source>
</evidence>
<dbReference type="RefSeq" id="WP_197680088.1">
    <property type="nucleotide sequence ID" value="NZ_LT629772.1"/>
</dbReference>
<dbReference type="InterPro" id="IPR003961">
    <property type="entry name" value="FN3_dom"/>
</dbReference>
<keyword evidence="2 8" id="KW-0732">Signal</keyword>
<dbReference type="GO" id="GO:0004557">
    <property type="term" value="F:alpha-galactosidase activity"/>
    <property type="evidence" value="ECO:0007669"/>
    <property type="project" value="UniProtKB-EC"/>
</dbReference>
<dbReference type="EC" id="3.2.1.22" evidence="6"/>
<name>A0A1H1TGU5_9ACTN</name>
<dbReference type="CDD" id="cd14792">
    <property type="entry name" value="GH27"/>
    <property type="match status" value="1"/>
</dbReference>
<accession>A0A1H1TGU5</accession>
<dbReference type="InterPro" id="IPR005084">
    <property type="entry name" value="CBM6"/>
</dbReference>
<dbReference type="CDD" id="cd04081">
    <property type="entry name" value="CBM35_galactosidase-like"/>
    <property type="match status" value="1"/>
</dbReference>
<dbReference type="PROSITE" id="PS50853">
    <property type="entry name" value="FN3"/>
    <property type="match status" value="1"/>
</dbReference>
<feature type="domain" description="Fibronectin type-III" evidence="9">
    <location>
        <begin position="491"/>
        <end position="579"/>
    </location>
</feature>
<evidence type="ECO:0000256" key="8">
    <source>
        <dbReference type="SAM" id="SignalP"/>
    </source>
</evidence>
<keyword evidence="4 6" id="KW-0326">Glycosidase</keyword>
<feature type="compositionally biased region" description="Polar residues" evidence="7">
    <location>
        <begin position="566"/>
        <end position="578"/>
    </location>
</feature>
<dbReference type="Proteomes" id="UP000199103">
    <property type="component" value="Chromosome I"/>
</dbReference>
<dbReference type="STRING" id="630515.SAMN04489812_2386"/>
<dbReference type="InterPro" id="IPR013783">
    <property type="entry name" value="Ig-like_fold"/>
</dbReference>
<feature type="signal peptide" evidence="8">
    <location>
        <begin position="1"/>
        <end position="45"/>
    </location>
</feature>
<evidence type="ECO:0000256" key="6">
    <source>
        <dbReference type="RuleBase" id="RU361168"/>
    </source>
</evidence>
<dbReference type="Gene3D" id="2.60.120.260">
    <property type="entry name" value="Galactose-binding domain-like"/>
    <property type="match status" value="1"/>
</dbReference>
<dbReference type="InterPro" id="IPR017853">
    <property type="entry name" value="GH"/>
</dbReference>
<dbReference type="GO" id="GO:0030246">
    <property type="term" value="F:carbohydrate binding"/>
    <property type="evidence" value="ECO:0007669"/>
    <property type="project" value="InterPro"/>
</dbReference>
<dbReference type="InterPro" id="IPR036116">
    <property type="entry name" value="FN3_sf"/>
</dbReference>
<dbReference type="GO" id="GO:0000272">
    <property type="term" value="P:polysaccharide catabolic process"/>
    <property type="evidence" value="ECO:0007669"/>
    <property type="project" value="UniProtKB-KW"/>
</dbReference>
<organism evidence="11 12">
    <name type="scientific">Microlunatus soli</name>
    <dbReference type="NCBI Taxonomy" id="630515"/>
    <lineage>
        <taxon>Bacteria</taxon>
        <taxon>Bacillati</taxon>
        <taxon>Actinomycetota</taxon>
        <taxon>Actinomycetes</taxon>
        <taxon>Propionibacteriales</taxon>
        <taxon>Propionibacteriaceae</taxon>
        <taxon>Microlunatus</taxon>
    </lineage>
</organism>
<dbReference type="Gene3D" id="2.60.40.10">
    <property type="entry name" value="Immunoglobulins"/>
    <property type="match status" value="1"/>
</dbReference>
<dbReference type="EMBL" id="LT629772">
    <property type="protein sequence ID" value="SDS59418.1"/>
    <property type="molecule type" value="Genomic_DNA"/>
</dbReference>
<dbReference type="InterPro" id="IPR041233">
    <property type="entry name" value="Melibiase_C"/>
</dbReference>
<evidence type="ECO:0000256" key="3">
    <source>
        <dbReference type="ARBA" id="ARBA00022801"/>
    </source>
</evidence>
<evidence type="ECO:0000259" key="10">
    <source>
        <dbReference type="PROSITE" id="PS51175"/>
    </source>
</evidence>
<dbReference type="Gene3D" id="2.60.40.1180">
    <property type="entry name" value="Golgi alpha-mannosidase II"/>
    <property type="match status" value="1"/>
</dbReference>
<dbReference type="PRINTS" id="PR00740">
    <property type="entry name" value="GLHYDRLASE27"/>
</dbReference>
<dbReference type="InterPro" id="IPR002241">
    <property type="entry name" value="Glyco_hydro_27"/>
</dbReference>
<comment type="similarity">
    <text evidence="1 6">Belongs to the glycosyl hydrolase 27 family.</text>
</comment>
<dbReference type="SUPFAM" id="SSF51445">
    <property type="entry name" value="(Trans)glycosidases"/>
    <property type="match status" value="1"/>
</dbReference>
<evidence type="ECO:0000256" key="1">
    <source>
        <dbReference type="ARBA" id="ARBA00009743"/>
    </source>
</evidence>
<protein>
    <recommendedName>
        <fullName evidence="6">Alpha-galactosidase</fullName>
        <ecNumber evidence="6">3.2.1.22</ecNumber>
    </recommendedName>
    <alternativeName>
        <fullName evidence="6">Melibiase</fullName>
    </alternativeName>
</protein>
<dbReference type="Gene3D" id="3.20.20.70">
    <property type="entry name" value="Aldolase class I"/>
    <property type="match status" value="1"/>
</dbReference>
<dbReference type="PROSITE" id="PS51175">
    <property type="entry name" value="CBM6"/>
    <property type="match status" value="1"/>
</dbReference>
<comment type="catalytic activity">
    <reaction evidence="6">
        <text>Hydrolysis of terminal, non-reducing alpha-D-galactose residues in alpha-D-galactosides, including galactose oligosaccharides, galactomannans and galactolipids.</text>
        <dbReference type="EC" id="3.2.1.22"/>
    </reaction>
</comment>
<dbReference type="PANTHER" id="PTHR11452">
    <property type="entry name" value="ALPHA-GALACTOSIDASE/ALPHA-N-ACETYLGALACTOSAMINIDASE"/>
    <property type="match status" value="1"/>
</dbReference>
<dbReference type="SUPFAM" id="SSF51011">
    <property type="entry name" value="Glycosyl hydrolase domain"/>
    <property type="match status" value="1"/>
</dbReference>
<dbReference type="InterPro" id="IPR008979">
    <property type="entry name" value="Galactose-bd-like_sf"/>
</dbReference>
<dbReference type="Pfam" id="PF16499">
    <property type="entry name" value="Melibiase_2"/>
    <property type="match status" value="2"/>
</dbReference>
<proteinExistence type="inferred from homology"/>
<keyword evidence="5" id="KW-0624">Polysaccharide degradation</keyword>
<evidence type="ECO:0000256" key="5">
    <source>
        <dbReference type="ARBA" id="ARBA00023326"/>
    </source>
</evidence>
<keyword evidence="3 6" id="KW-0378">Hydrolase</keyword>
<dbReference type="PANTHER" id="PTHR11452:SF33">
    <property type="entry name" value="ALPHA-GALACTOSIDASE 2"/>
    <property type="match status" value="1"/>
</dbReference>
<dbReference type="Pfam" id="PF17801">
    <property type="entry name" value="Melibiase_C"/>
    <property type="match status" value="1"/>
</dbReference>
<evidence type="ECO:0000313" key="11">
    <source>
        <dbReference type="EMBL" id="SDS59418.1"/>
    </source>
</evidence>
<feature type="region of interest" description="Disordered" evidence="7">
    <location>
        <begin position="42"/>
        <end position="62"/>
    </location>
</feature>
<dbReference type="InterPro" id="IPR013785">
    <property type="entry name" value="Aldolase_TIM"/>
</dbReference>
<feature type="domain" description="CBM6" evidence="10">
    <location>
        <begin position="583"/>
        <end position="691"/>
    </location>
</feature>
<evidence type="ECO:0000256" key="7">
    <source>
        <dbReference type="SAM" id="MobiDB-lite"/>
    </source>
</evidence>
<keyword evidence="5" id="KW-0119">Carbohydrate metabolism</keyword>
<dbReference type="AlphaFoldDB" id="A0A1H1TGU5"/>
<evidence type="ECO:0000256" key="2">
    <source>
        <dbReference type="ARBA" id="ARBA00022729"/>
    </source>
</evidence>
<reference evidence="11 12" key="1">
    <citation type="submission" date="2016-10" db="EMBL/GenBank/DDBJ databases">
        <authorList>
            <person name="de Groot N.N."/>
        </authorList>
    </citation>
    <scope>NUCLEOTIDE SEQUENCE [LARGE SCALE GENOMIC DNA]</scope>
    <source>
        <strain evidence="11 12">DSM 21800</strain>
    </source>
</reference>
<dbReference type="SUPFAM" id="SSF49265">
    <property type="entry name" value="Fibronectin type III"/>
    <property type="match status" value="1"/>
</dbReference>
<dbReference type="InterPro" id="IPR013780">
    <property type="entry name" value="Glyco_hydro_b"/>
</dbReference>
<dbReference type="Pfam" id="PF00041">
    <property type="entry name" value="fn3"/>
    <property type="match status" value="1"/>
</dbReference>
<keyword evidence="12" id="KW-1185">Reference proteome</keyword>
<sequence length="691" mass="74361">MFKEEHERPSTDRPRRSGRRALTTALAMMLSLSLAALGATGPALAEETPRSTADTARIDPSRGQAAKPYLGWSSWSLQATTYPGVNPDGGGSWLNQKHVLQQADVIDKLLKKHGYEYVNIDAGWQDGADRYGRPTVNAERFPDGIGYLADYVHARGLKLGVYTVVGLGKDAYADGTMPVYGAPQCRSSDLVYPDLRTTNGWDMSYKINFDSPCAQLYINSIADVFAGWGVDFLKIDGVGPGSFKGGENYDNTTDIAAWSKALHATGRPITFVLSWALAHTEADTWKNYSNGWRIDTDVECYCNTLVTWNSSVKGRWNDVVQWIDDAGPGHWNNLDTLNVGVGEMDGLNKDERQSTMTLWAIESAPLYLGDDLTKLDRYGLSLITNDEVIAVDQQGNPARPVSQASRQQVWYAKNDDGSYTVALFNLDDQRTADVTARFADLGFDGTADVRDLWQRKGLGAATQKITESLPPHGSRLFRVTPKKVDLTVPAAPVDLHGTASGAGSVSLAWRTVTPGRQPEATTFDVYANGSLVASDVAEHDATIDGLEPATGYRFAVVARSADGRTSRPSSPQTITTSAADGPTTYEAEDAGNDHTGNAGVADCAGCSGGAKIGNLGGDATLTIKDVTAPTDGRYLVKIDYVDGDVSREAQFTVDGADTGTWITFPGTGDNDWDHPQSIMVPITLKGAATTS</sequence>
<dbReference type="SUPFAM" id="SSF49785">
    <property type="entry name" value="Galactose-binding domain-like"/>
    <property type="match status" value="1"/>
</dbReference>
<keyword evidence="6" id="KW-1015">Disulfide bond</keyword>
<feature type="region of interest" description="Disordered" evidence="7">
    <location>
        <begin position="562"/>
        <end position="594"/>
    </location>
</feature>
<dbReference type="SMART" id="SM00060">
    <property type="entry name" value="FN3"/>
    <property type="match status" value="1"/>
</dbReference>
<feature type="chain" id="PRO_5009261183" description="Alpha-galactosidase" evidence="8">
    <location>
        <begin position="46"/>
        <end position="691"/>
    </location>
</feature>
<dbReference type="CDD" id="cd00063">
    <property type="entry name" value="FN3"/>
    <property type="match status" value="1"/>
</dbReference>
<evidence type="ECO:0000256" key="4">
    <source>
        <dbReference type="ARBA" id="ARBA00023295"/>
    </source>
</evidence>
<evidence type="ECO:0000313" key="12">
    <source>
        <dbReference type="Proteomes" id="UP000199103"/>
    </source>
</evidence>